<dbReference type="AlphaFoldDB" id="A0A6G8PZF4"/>
<gene>
    <name evidence="3" type="ORF">GBA65_14625</name>
</gene>
<accession>A0A6G8PZF4</accession>
<keyword evidence="4" id="KW-1185">Reference proteome</keyword>
<evidence type="ECO:0000256" key="2">
    <source>
        <dbReference type="SAM" id="Phobius"/>
    </source>
</evidence>
<evidence type="ECO:0000313" key="4">
    <source>
        <dbReference type="Proteomes" id="UP000502706"/>
    </source>
</evidence>
<evidence type="ECO:0008006" key="5">
    <source>
        <dbReference type="Google" id="ProtNLM"/>
    </source>
</evidence>
<reference evidence="3 4" key="1">
    <citation type="submission" date="2019-10" db="EMBL/GenBank/DDBJ databases">
        <title>Rubrobacter sp nov SCSIO 52915 isolated from a deep-sea sediment in the South China Sea.</title>
        <authorList>
            <person name="Chen R.W."/>
        </authorList>
    </citation>
    <scope>NUCLEOTIDE SEQUENCE [LARGE SCALE GENOMIC DNA]</scope>
    <source>
        <strain evidence="3 4">SCSIO 52915</strain>
    </source>
</reference>
<feature type="transmembrane region" description="Helical" evidence="2">
    <location>
        <begin position="206"/>
        <end position="232"/>
    </location>
</feature>
<dbReference type="Proteomes" id="UP000502706">
    <property type="component" value="Chromosome"/>
</dbReference>
<name>A0A6G8PZF4_9ACTN</name>
<dbReference type="KEGG" id="rmar:GBA65_14625"/>
<dbReference type="EMBL" id="CP045121">
    <property type="protein sequence ID" value="QIN79548.1"/>
    <property type="molecule type" value="Genomic_DNA"/>
</dbReference>
<feature type="transmembrane region" description="Helical" evidence="2">
    <location>
        <begin position="69"/>
        <end position="91"/>
    </location>
</feature>
<feature type="region of interest" description="Disordered" evidence="1">
    <location>
        <begin position="41"/>
        <end position="60"/>
    </location>
</feature>
<dbReference type="PROSITE" id="PS51318">
    <property type="entry name" value="TAT"/>
    <property type="match status" value="1"/>
</dbReference>
<dbReference type="Pfam" id="PF09490">
    <property type="entry name" value="CbtA"/>
    <property type="match status" value="1"/>
</dbReference>
<evidence type="ECO:0000313" key="3">
    <source>
        <dbReference type="EMBL" id="QIN79548.1"/>
    </source>
</evidence>
<sequence length="254" mass="26143">MKTHLRRGLLAGLVAGLLAGLFGFAFGEPVLDRAIALEESGGHSHAEGQPEGSHDETETFGRGEQKGGLFLAAVLYGTAIGALFGIASGIFGGRLGGDGWGRSLRLALAVFSGAVLVPFLKYPPNPPGVGADPETLTARTLSYLAMVALSLLAVFFAWRLARELGDLRRPARHLAAGAFLAASWGLLLALMPGFPGTAAAGAPADLVWAFRLSSLGTQAVLWLGIGCVFGLLSERAEARGAGEGARVAAQGSPR</sequence>
<proteinExistence type="predicted"/>
<feature type="transmembrane region" description="Helical" evidence="2">
    <location>
        <begin position="173"/>
        <end position="194"/>
    </location>
</feature>
<keyword evidence="2" id="KW-0812">Transmembrane</keyword>
<feature type="transmembrane region" description="Helical" evidence="2">
    <location>
        <begin position="103"/>
        <end position="120"/>
    </location>
</feature>
<feature type="transmembrane region" description="Helical" evidence="2">
    <location>
        <begin position="140"/>
        <end position="161"/>
    </location>
</feature>
<dbReference type="InterPro" id="IPR006311">
    <property type="entry name" value="TAT_signal"/>
</dbReference>
<protein>
    <recommendedName>
        <fullName evidence="5">Cobalt transporter subunit (CbtA)</fullName>
    </recommendedName>
</protein>
<keyword evidence="2" id="KW-1133">Transmembrane helix</keyword>
<dbReference type="InterPro" id="IPR012666">
    <property type="entry name" value="CbtA_put"/>
</dbReference>
<keyword evidence="2" id="KW-0472">Membrane</keyword>
<organism evidence="3 4">
    <name type="scientific">Rubrobacter marinus</name>
    <dbReference type="NCBI Taxonomy" id="2653852"/>
    <lineage>
        <taxon>Bacteria</taxon>
        <taxon>Bacillati</taxon>
        <taxon>Actinomycetota</taxon>
        <taxon>Rubrobacteria</taxon>
        <taxon>Rubrobacterales</taxon>
        <taxon>Rubrobacteraceae</taxon>
        <taxon>Rubrobacter</taxon>
    </lineage>
</organism>
<evidence type="ECO:0000256" key="1">
    <source>
        <dbReference type="SAM" id="MobiDB-lite"/>
    </source>
</evidence>